<accession>G4QN63</accession>
<evidence type="ECO:0000313" key="1">
    <source>
        <dbReference type="EMBL" id="AEP31482.1"/>
    </source>
</evidence>
<reference evidence="1 2" key="1">
    <citation type="journal article" date="2011" name="J. Bacteriol.">
        <title>Complete genome sequence of seawater bacterium Glaciecola nitratireducens FR1064T.</title>
        <authorList>
            <person name="Bian F."/>
            <person name="Qin Q.L."/>
            <person name="Xie B.B."/>
            <person name="Shu Y.L."/>
            <person name="Zhang X.Y."/>
            <person name="Yu Y."/>
            <person name="Chen B."/>
            <person name="Chen X.L."/>
            <person name="Zhou B.C."/>
            <person name="Zhang Y.Z."/>
        </authorList>
    </citation>
    <scope>NUCLEOTIDE SEQUENCE [LARGE SCALE GENOMIC DNA]</scope>
    <source>
        <strain evidence="2">JCM 12485 / KCTC 12276 / FR1064</strain>
    </source>
</reference>
<dbReference type="OrthoDB" id="517416at2"/>
<dbReference type="STRING" id="1085623.GNIT_3388"/>
<dbReference type="HOGENOM" id="CLU_144805_3_1_6"/>
<dbReference type="SUPFAM" id="SSF47598">
    <property type="entry name" value="Ribbon-helix-helix"/>
    <property type="match status" value="1"/>
</dbReference>
<dbReference type="GO" id="GO:0006355">
    <property type="term" value="P:regulation of DNA-templated transcription"/>
    <property type="evidence" value="ECO:0007669"/>
    <property type="project" value="InterPro"/>
</dbReference>
<evidence type="ECO:0008006" key="3">
    <source>
        <dbReference type="Google" id="ProtNLM"/>
    </source>
</evidence>
<dbReference type="Proteomes" id="UP000009282">
    <property type="component" value="Chromosome"/>
</dbReference>
<dbReference type="KEGG" id="gni:GNIT_3388"/>
<organism evidence="1 2">
    <name type="scientific">Glaciecola nitratireducens (strain JCM 12485 / KCTC 12276 / FR1064)</name>
    <dbReference type="NCBI Taxonomy" id="1085623"/>
    <lineage>
        <taxon>Bacteria</taxon>
        <taxon>Pseudomonadati</taxon>
        <taxon>Pseudomonadota</taxon>
        <taxon>Gammaproteobacteria</taxon>
        <taxon>Alteromonadales</taxon>
        <taxon>Alteromonadaceae</taxon>
        <taxon>Brumicola</taxon>
    </lineage>
</organism>
<proteinExistence type="predicted"/>
<dbReference type="RefSeq" id="WP_014110353.1">
    <property type="nucleotide sequence ID" value="NC_016041.1"/>
</dbReference>
<evidence type="ECO:0000313" key="2">
    <source>
        <dbReference type="Proteomes" id="UP000009282"/>
    </source>
</evidence>
<name>G4QN63_GLANF</name>
<gene>
    <name evidence="1" type="ordered locus">GNIT_3388</name>
</gene>
<dbReference type="InterPro" id="IPR010985">
    <property type="entry name" value="Ribbon_hlx_hlx"/>
</dbReference>
<dbReference type="AlphaFoldDB" id="G4QN63"/>
<dbReference type="EMBL" id="CP003060">
    <property type="protein sequence ID" value="AEP31482.1"/>
    <property type="molecule type" value="Genomic_DNA"/>
</dbReference>
<protein>
    <recommendedName>
        <fullName evidence="3">CopG family transcriptional regulator</fullName>
    </recommendedName>
</protein>
<dbReference type="eggNOG" id="COG3609">
    <property type="taxonomic scope" value="Bacteria"/>
</dbReference>
<sequence length="76" mass="8816">MPRQSVTLTEKNNSWLNAHIEKIGDYANKSELINDLIRRARRAEFINEKLSKAEKSNFVLQSPDEILAEFKTGLRK</sequence>
<keyword evidence="2" id="KW-1185">Reference proteome</keyword>